<protein>
    <submittedName>
        <fullName evidence="1">Uncharacterized protein</fullName>
    </submittedName>
</protein>
<dbReference type="EMBL" id="BK032513">
    <property type="protein sequence ID" value="DAF44909.1"/>
    <property type="molecule type" value="Genomic_DNA"/>
</dbReference>
<name>A0A8S5S1L8_9CAUD</name>
<accession>A0A8S5S1L8</accession>
<reference evidence="1" key="1">
    <citation type="journal article" date="2021" name="Proc. Natl. Acad. Sci. U.S.A.">
        <title>A Catalog of Tens of Thousands of Viruses from Human Metagenomes Reveals Hidden Associations with Chronic Diseases.</title>
        <authorList>
            <person name="Tisza M.J."/>
            <person name="Buck C.B."/>
        </authorList>
    </citation>
    <scope>NUCLEOTIDE SEQUENCE</scope>
    <source>
        <strain evidence="1">CtCIv11</strain>
    </source>
</reference>
<organism evidence="1">
    <name type="scientific">Siphoviridae sp. ctCIv11</name>
    <dbReference type="NCBI Taxonomy" id="2827806"/>
    <lineage>
        <taxon>Viruses</taxon>
        <taxon>Duplodnaviria</taxon>
        <taxon>Heunggongvirae</taxon>
        <taxon>Uroviricota</taxon>
        <taxon>Caudoviricetes</taxon>
    </lineage>
</organism>
<proteinExistence type="predicted"/>
<evidence type="ECO:0000313" key="1">
    <source>
        <dbReference type="EMBL" id="DAF44909.1"/>
    </source>
</evidence>
<sequence>MNKYTVRIIMNELEICAESEDRANEIAQNILESDARAHLDHGCFIADFETDLIEENVDEEETEI</sequence>